<reference evidence="1" key="1">
    <citation type="submission" date="2023-06" db="EMBL/GenBank/DDBJ databases">
        <authorList>
            <consortium name="Lawrence Berkeley National Laboratory"/>
            <person name="Ahrendt S."/>
            <person name="Sahu N."/>
            <person name="Indic B."/>
            <person name="Wong-Bajracharya J."/>
            <person name="Merenyi Z."/>
            <person name="Ke H.-M."/>
            <person name="Monk M."/>
            <person name="Kocsube S."/>
            <person name="Drula E."/>
            <person name="Lipzen A."/>
            <person name="Balint B."/>
            <person name="Henrissat B."/>
            <person name="Andreopoulos B."/>
            <person name="Martin F.M."/>
            <person name="Harder C.B."/>
            <person name="Rigling D."/>
            <person name="Ford K.L."/>
            <person name="Foster G.D."/>
            <person name="Pangilinan J."/>
            <person name="Papanicolaou A."/>
            <person name="Barry K."/>
            <person name="LaButti K."/>
            <person name="Viragh M."/>
            <person name="Koriabine M."/>
            <person name="Yan M."/>
            <person name="Riley R."/>
            <person name="Champramary S."/>
            <person name="Plett K.L."/>
            <person name="Tsai I.J."/>
            <person name="Slot J."/>
            <person name="Sipos G."/>
            <person name="Plett J."/>
            <person name="Nagy L.G."/>
            <person name="Grigoriev I.V."/>
        </authorList>
    </citation>
    <scope>NUCLEOTIDE SEQUENCE</scope>
    <source>
        <strain evidence="1">FPL87.14</strain>
    </source>
</reference>
<protein>
    <submittedName>
        <fullName evidence="1">Uncharacterized protein</fullName>
    </submittedName>
</protein>
<gene>
    <name evidence="1" type="ORF">EV421DRAFT_1743046</name>
</gene>
<dbReference type="EMBL" id="JAUEPT010000112">
    <property type="protein sequence ID" value="KAK0431517.1"/>
    <property type="molecule type" value="Genomic_DNA"/>
</dbReference>
<evidence type="ECO:0000313" key="2">
    <source>
        <dbReference type="Proteomes" id="UP001175226"/>
    </source>
</evidence>
<sequence length="255" mass="28865">MGPKSYPERVTSSLLPRSYPRVVCQSIVGGTNYLYAEYQAGRGEPWLSTYLHSVYGDLYVETAAGPVLVWTKRYLGKTGESNSGVWILCSDYLPSDEIWQCFASIKDPTDALEPMSSTHSSKSNRRLSGSRPAHICDFGNLGRQPDVWNSAHGITDPRLVNFAYQKGVHVDTRTSKEDALSSPPFLLQHLQMFVDIFKIMSCARKGFLDWGDTRFREFRLCEKAQWQKLCKAYAVRNWRMHLGSRFGSGALYKLG</sequence>
<organism evidence="1 2">
    <name type="scientific">Armillaria borealis</name>
    <dbReference type="NCBI Taxonomy" id="47425"/>
    <lineage>
        <taxon>Eukaryota</taxon>
        <taxon>Fungi</taxon>
        <taxon>Dikarya</taxon>
        <taxon>Basidiomycota</taxon>
        <taxon>Agaricomycotina</taxon>
        <taxon>Agaricomycetes</taxon>
        <taxon>Agaricomycetidae</taxon>
        <taxon>Agaricales</taxon>
        <taxon>Marasmiineae</taxon>
        <taxon>Physalacriaceae</taxon>
        <taxon>Armillaria</taxon>
    </lineage>
</organism>
<dbReference type="AlphaFoldDB" id="A0AA39IXQ8"/>
<name>A0AA39IXQ8_9AGAR</name>
<comment type="caution">
    <text evidence="1">The sequence shown here is derived from an EMBL/GenBank/DDBJ whole genome shotgun (WGS) entry which is preliminary data.</text>
</comment>
<keyword evidence="2" id="KW-1185">Reference proteome</keyword>
<accession>A0AA39IXQ8</accession>
<dbReference type="Proteomes" id="UP001175226">
    <property type="component" value="Unassembled WGS sequence"/>
</dbReference>
<proteinExistence type="predicted"/>
<evidence type="ECO:0000313" key="1">
    <source>
        <dbReference type="EMBL" id="KAK0431517.1"/>
    </source>
</evidence>